<organism evidence="1">
    <name type="scientific">marine sediment metagenome</name>
    <dbReference type="NCBI Taxonomy" id="412755"/>
    <lineage>
        <taxon>unclassified sequences</taxon>
        <taxon>metagenomes</taxon>
        <taxon>ecological metagenomes</taxon>
    </lineage>
</organism>
<dbReference type="AlphaFoldDB" id="A0A0F9MDP5"/>
<dbReference type="EMBL" id="LAZR01010379">
    <property type="protein sequence ID" value="KKM67267.1"/>
    <property type="molecule type" value="Genomic_DNA"/>
</dbReference>
<sequence length="70" mass="8743">MEYKLVKMNYKKFERIKARKEFDGLINRDIPHRKQIIRKLSTIKVRHEKNDHPKFYRPLDYSKNKTLQIR</sequence>
<proteinExistence type="predicted"/>
<comment type="caution">
    <text evidence="1">The sequence shown here is derived from an EMBL/GenBank/DDBJ whole genome shotgun (WGS) entry which is preliminary data.</text>
</comment>
<name>A0A0F9MDP5_9ZZZZ</name>
<gene>
    <name evidence="1" type="ORF">LCGC14_1472850</name>
</gene>
<reference evidence="1" key="1">
    <citation type="journal article" date="2015" name="Nature">
        <title>Complex archaea that bridge the gap between prokaryotes and eukaryotes.</title>
        <authorList>
            <person name="Spang A."/>
            <person name="Saw J.H."/>
            <person name="Jorgensen S.L."/>
            <person name="Zaremba-Niedzwiedzka K."/>
            <person name="Martijn J."/>
            <person name="Lind A.E."/>
            <person name="van Eijk R."/>
            <person name="Schleper C."/>
            <person name="Guy L."/>
            <person name="Ettema T.J."/>
        </authorList>
    </citation>
    <scope>NUCLEOTIDE SEQUENCE</scope>
</reference>
<accession>A0A0F9MDP5</accession>
<evidence type="ECO:0000313" key="1">
    <source>
        <dbReference type="EMBL" id="KKM67267.1"/>
    </source>
</evidence>
<protein>
    <submittedName>
        <fullName evidence="1">Uncharacterized protein</fullName>
    </submittedName>
</protein>